<comment type="caution">
    <text evidence="2">The sequence shown here is derived from an EMBL/GenBank/DDBJ whole genome shotgun (WGS) entry which is preliminary data.</text>
</comment>
<reference evidence="2" key="1">
    <citation type="submission" date="2023-05" db="EMBL/GenBank/DDBJ databases">
        <title>Nepenthes gracilis genome sequencing.</title>
        <authorList>
            <person name="Fukushima K."/>
        </authorList>
    </citation>
    <scope>NUCLEOTIDE SEQUENCE</scope>
    <source>
        <strain evidence="2">SING2019-196</strain>
    </source>
</reference>
<name>A0AAD3XUI1_NEPGR</name>
<dbReference type="AlphaFoldDB" id="A0AAD3XUI1"/>
<keyword evidence="3" id="KW-1185">Reference proteome</keyword>
<feature type="region of interest" description="Disordered" evidence="1">
    <location>
        <begin position="18"/>
        <end position="93"/>
    </location>
</feature>
<evidence type="ECO:0000256" key="1">
    <source>
        <dbReference type="SAM" id="MobiDB-lite"/>
    </source>
</evidence>
<feature type="compositionally biased region" description="Low complexity" evidence="1">
    <location>
        <begin position="21"/>
        <end position="34"/>
    </location>
</feature>
<evidence type="ECO:0000313" key="3">
    <source>
        <dbReference type="Proteomes" id="UP001279734"/>
    </source>
</evidence>
<proteinExistence type="predicted"/>
<dbReference type="EMBL" id="BSYO01000017">
    <property type="protein sequence ID" value="GMH16845.1"/>
    <property type="molecule type" value="Genomic_DNA"/>
</dbReference>
<accession>A0AAD3XUI1</accession>
<sequence length="93" mass="10317">MQANNHLLQLLCAQKEQQQLAAPPAVIPTPATKKGGQRKKKPAKRPEKVGNNLAPASSRVPGQNWPMERSGSTSPTESPERRNPRFSWAEDRH</sequence>
<evidence type="ECO:0000313" key="2">
    <source>
        <dbReference type="EMBL" id="GMH16845.1"/>
    </source>
</evidence>
<gene>
    <name evidence="2" type="ORF">Nepgr_018686</name>
</gene>
<organism evidence="2 3">
    <name type="scientific">Nepenthes gracilis</name>
    <name type="common">Slender pitcher plant</name>
    <dbReference type="NCBI Taxonomy" id="150966"/>
    <lineage>
        <taxon>Eukaryota</taxon>
        <taxon>Viridiplantae</taxon>
        <taxon>Streptophyta</taxon>
        <taxon>Embryophyta</taxon>
        <taxon>Tracheophyta</taxon>
        <taxon>Spermatophyta</taxon>
        <taxon>Magnoliopsida</taxon>
        <taxon>eudicotyledons</taxon>
        <taxon>Gunneridae</taxon>
        <taxon>Pentapetalae</taxon>
        <taxon>Caryophyllales</taxon>
        <taxon>Nepenthaceae</taxon>
        <taxon>Nepenthes</taxon>
    </lineage>
</organism>
<protein>
    <submittedName>
        <fullName evidence="2">Uncharacterized protein</fullName>
    </submittedName>
</protein>
<feature type="compositionally biased region" description="Basic and acidic residues" evidence="1">
    <location>
        <begin position="78"/>
        <end position="93"/>
    </location>
</feature>
<dbReference type="Proteomes" id="UP001279734">
    <property type="component" value="Unassembled WGS sequence"/>
</dbReference>